<dbReference type="Proteomes" id="UP000051955">
    <property type="component" value="Unassembled WGS sequence"/>
</dbReference>
<dbReference type="EMBL" id="AZDV01000005">
    <property type="protein sequence ID" value="KRK95844.1"/>
    <property type="molecule type" value="Genomic_DNA"/>
</dbReference>
<dbReference type="AlphaFoldDB" id="A0A0R1LRP9"/>
<dbReference type="STRING" id="1423715.FD25_GL002300"/>
<dbReference type="InterPro" id="IPR020843">
    <property type="entry name" value="ER"/>
</dbReference>
<evidence type="ECO:0000259" key="1">
    <source>
        <dbReference type="SMART" id="SM00829"/>
    </source>
</evidence>
<evidence type="ECO:0000313" key="3">
    <source>
        <dbReference type="Proteomes" id="UP000051955"/>
    </source>
</evidence>
<dbReference type="InterPro" id="IPR013154">
    <property type="entry name" value="ADH-like_N"/>
</dbReference>
<accession>A0A0R1LRP9</accession>
<dbReference type="Gene3D" id="3.40.50.720">
    <property type="entry name" value="NAD(P)-binding Rossmann-like Domain"/>
    <property type="match status" value="1"/>
</dbReference>
<dbReference type="Pfam" id="PF08240">
    <property type="entry name" value="ADH_N"/>
    <property type="match status" value="1"/>
</dbReference>
<keyword evidence="3" id="KW-1185">Reference proteome</keyword>
<dbReference type="OrthoDB" id="9792162at2"/>
<dbReference type="InterPro" id="IPR050700">
    <property type="entry name" value="YIM1/Zinc_Alcohol_DH_Fams"/>
</dbReference>
<dbReference type="RefSeq" id="WP_057801024.1">
    <property type="nucleotide sequence ID" value="NZ_AZDV01000005.1"/>
</dbReference>
<dbReference type="InterPro" id="IPR011032">
    <property type="entry name" value="GroES-like_sf"/>
</dbReference>
<dbReference type="Pfam" id="PF13602">
    <property type="entry name" value="ADH_zinc_N_2"/>
    <property type="match status" value="1"/>
</dbReference>
<dbReference type="CDD" id="cd05289">
    <property type="entry name" value="MDR_like_2"/>
    <property type="match status" value="1"/>
</dbReference>
<dbReference type="PANTHER" id="PTHR11695">
    <property type="entry name" value="ALCOHOL DEHYDROGENASE RELATED"/>
    <property type="match status" value="1"/>
</dbReference>
<feature type="domain" description="Enoyl reductase (ER)" evidence="1">
    <location>
        <begin position="7"/>
        <end position="330"/>
    </location>
</feature>
<dbReference type="PANTHER" id="PTHR11695:SF294">
    <property type="entry name" value="RETICULON-4-INTERACTING PROTEIN 1, MITOCHONDRIAL"/>
    <property type="match status" value="1"/>
</dbReference>
<sequence length="332" mass="35496">MQAVQVTHYNREHWVALTDVPEPQVGPDDVLVEVKAAGVNPVDVNFATGVMCPILPTKPPFTLGNEVAGTILSLGANVTNFTVGQAVYARLPHDQMGAFAERVAIAASAIAPIPAGFTFEQAAAVPLTALTAYQALTEELSLQPGDQLFLPGGAGGLGMFAIPFARKLGLRVTTSASPHNAERLKALGAEQVLDYHTTDFANVLHDFDAVIDTQGRAAIPDELKILRRHGTLVSLSALPDWKFAGQHGYSLPRQFIFGAAGLGLDLQASRQHKQYRFMLMHPDGAQLGRISDWLTELHLTPVVTATYSLAQTQAALDRVAAHQTAGKVVITL</sequence>
<name>A0A0R1LRP9_9LACO</name>
<comment type="caution">
    <text evidence="2">The sequence shown here is derived from an EMBL/GenBank/DDBJ whole genome shotgun (WGS) entry which is preliminary data.</text>
</comment>
<dbReference type="InterPro" id="IPR036291">
    <property type="entry name" value="NAD(P)-bd_dom_sf"/>
</dbReference>
<organism evidence="2 3">
    <name type="scientific">Levilactobacillus acidifarinae DSM 19394 = JCM 15949</name>
    <dbReference type="NCBI Taxonomy" id="1423715"/>
    <lineage>
        <taxon>Bacteria</taxon>
        <taxon>Bacillati</taxon>
        <taxon>Bacillota</taxon>
        <taxon>Bacilli</taxon>
        <taxon>Lactobacillales</taxon>
        <taxon>Lactobacillaceae</taxon>
        <taxon>Levilactobacillus</taxon>
    </lineage>
</organism>
<dbReference type="Gene3D" id="3.90.180.10">
    <property type="entry name" value="Medium-chain alcohol dehydrogenases, catalytic domain"/>
    <property type="match status" value="1"/>
</dbReference>
<gene>
    <name evidence="2" type="ORF">FD25_GL002300</name>
</gene>
<dbReference type="SUPFAM" id="SSF50129">
    <property type="entry name" value="GroES-like"/>
    <property type="match status" value="1"/>
</dbReference>
<dbReference type="SUPFAM" id="SSF51735">
    <property type="entry name" value="NAD(P)-binding Rossmann-fold domains"/>
    <property type="match status" value="1"/>
</dbReference>
<reference evidence="2 3" key="1">
    <citation type="journal article" date="2015" name="Genome Announc.">
        <title>Expanding the biotechnology potential of lactobacilli through comparative genomics of 213 strains and associated genera.</title>
        <authorList>
            <person name="Sun Z."/>
            <person name="Harris H.M."/>
            <person name="McCann A."/>
            <person name="Guo C."/>
            <person name="Argimon S."/>
            <person name="Zhang W."/>
            <person name="Yang X."/>
            <person name="Jeffery I.B."/>
            <person name="Cooney J.C."/>
            <person name="Kagawa T.F."/>
            <person name="Liu W."/>
            <person name="Song Y."/>
            <person name="Salvetti E."/>
            <person name="Wrobel A."/>
            <person name="Rasinkangas P."/>
            <person name="Parkhill J."/>
            <person name="Rea M.C."/>
            <person name="O'Sullivan O."/>
            <person name="Ritari J."/>
            <person name="Douillard F.P."/>
            <person name="Paul Ross R."/>
            <person name="Yang R."/>
            <person name="Briner A.E."/>
            <person name="Felis G.E."/>
            <person name="de Vos W.M."/>
            <person name="Barrangou R."/>
            <person name="Klaenhammer T.R."/>
            <person name="Caufield P.W."/>
            <person name="Cui Y."/>
            <person name="Zhang H."/>
            <person name="O'Toole P.W."/>
        </authorList>
    </citation>
    <scope>NUCLEOTIDE SEQUENCE [LARGE SCALE GENOMIC DNA]</scope>
    <source>
        <strain evidence="2 3">DSM 19394</strain>
    </source>
</reference>
<dbReference type="PATRIC" id="fig|1423715.3.peg.2375"/>
<protein>
    <submittedName>
        <fullName evidence="2">Oxidoreductase</fullName>
    </submittedName>
</protein>
<proteinExistence type="predicted"/>
<dbReference type="SMART" id="SM00829">
    <property type="entry name" value="PKS_ER"/>
    <property type="match status" value="1"/>
</dbReference>
<evidence type="ECO:0000313" key="2">
    <source>
        <dbReference type="EMBL" id="KRK95844.1"/>
    </source>
</evidence>
<dbReference type="GO" id="GO:0016491">
    <property type="term" value="F:oxidoreductase activity"/>
    <property type="evidence" value="ECO:0007669"/>
    <property type="project" value="InterPro"/>
</dbReference>